<dbReference type="AlphaFoldDB" id="A0A9X1VB35"/>
<reference evidence="1" key="1">
    <citation type="submission" date="2022-03" db="EMBL/GenBank/DDBJ databases">
        <title>Draft Genome Sequence of Firmicute Strain S0AB, a Heterotrophic Iron/Sulfur-Oxidizing Extreme Acidophile.</title>
        <authorList>
            <person name="Vergara E."/>
            <person name="Pakostova E."/>
            <person name="Johnson D.B."/>
            <person name="Holmes D.S."/>
        </authorList>
    </citation>
    <scope>NUCLEOTIDE SEQUENCE</scope>
    <source>
        <strain evidence="1">S0AB</strain>
    </source>
</reference>
<sequence length="209" mass="23281">MLAQRYALAYGIDIVSSPEYLDDQRTITDLIASVHMPERHYGRVEPITLVIVGCVDHAPTRKLLHEQVHTLRDAVYIDSGNGGVTVPDDPEHINRYLLAKIKATGWDGQVVVGVRKNGQDVMPFPGEVFPNLLEAEEGENLPSEQHCGEVVVSQPQRLMTNVMAATSVFMFLHTLLSDGTLLHHRTFFDAHKGFMRSEAAMDHVLEVSL</sequence>
<gene>
    <name evidence="1" type="ORF">MM817_02767</name>
</gene>
<evidence type="ECO:0008006" key="3">
    <source>
        <dbReference type="Google" id="ProtNLM"/>
    </source>
</evidence>
<keyword evidence="2" id="KW-1185">Reference proteome</keyword>
<dbReference type="Gene3D" id="3.40.50.720">
    <property type="entry name" value="NAD(P)-binding Rossmann-like Domain"/>
    <property type="match status" value="1"/>
</dbReference>
<evidence type="ECO:0000313" key="1">
    <source>
        <dbReference type="EMBL" id="MCI0184470.1"/>
    </source>
</evidence>
<evidence type="ECO:0000313" key="2">
    <source>
        <dbReference type="Proteomes" id="UP001139263"/>
    </source>
</evidence>
<protein>
    <recommendedName>
        <fullName evidence="3">THIF-type NAD/FAD binding fold domain-containing protein</fullName>
    </recommendedName>
</protein>
<dbReference type="RefSeq" id="WP_241716167.1">
    <property type="nucleotide sequence ID" value="NZ_JALBUF010000014.1"/>
</dbReference>
<accession>A0A9X1VB35</accession>
<organism evidence="1 2">
    <name type="scientific">Sulfoacidibacillus ferrooxidans</name>
    <dbReference type="NCBI Taxonomy" id="2005001"/>
    <lineage>
        <taxon>Bacteria</taxon>
        <taxon>Bacillati</taxon>
        <taxon>Bacillota</taxon>
        <taxon>Bacilli</taxon>
        <taxon>Bacillales</taxon>
        <taxon>Alicyclobacillaceae</taxon>
        <taxon>Sulfoacidibacillus</taxon>
    </lineage>
</organism>
<name>A0A9X1VB35_9BACL</name>
<dbReference type="Proteomes" id="UP001139263">
    <property type="component" value="Unassembled WGS sequence"/>
</dbReference>
<dbReference type="EMBL" id="JALBUF010000014">
    <property type="protein sequence ID" value="MCI0184470.1"/>
    <property type="molecule type" value="Genomic_DNA"/>
</dbReference>
<proteinExistence type="predicted"/>
<comment type="caution">
    <text evidence="1">The sequence shown here is derived from an EMBL/GenBank/DDBJ whole genome shotgun (WGS) entry which is preliminary data.</text>
</comment>